<keyword evidence="1" id="KW-1133">Transmembrane helix</keyword>
<feature type="transmembrane region" description="Helical" evidence="1">
    <location>
        <begin position="6"/>
        <end position="24"/>
    </location>
</feature>
<sequence length="107" mass="12163">MTFAIVISVLICAGIVAYIVYLFIRDHKILSQGTDVRALVEDVRYISSNDGGSITIRYRLSWTQGEVIKQVEGKETIPAFYSSKVQKGCEVNIRYLDDNHILFVFDK</sequence>
<protein>
    <recommendedName>
        <fullName evidence="4">DUF3592 domain-containing protein</fullName>
    </recommendedName>
</protein>
<evidence type="ECO:0008006" key="4">
    <source>
        <dbReference type="Google" id="ProtNLM"/>
    </source>
</evidence>
<reference evidence="2 3" key="1">
    <citation type="submission" date="2019-02" db="EMBL/GenBank/DDBJ databases">
        <title>Genomic Encyclopedia of Type Strains, Phase IV (KMG-IV): sequencing the most valuable type-strain genomes for metagenomic binning, comparative biology and taxonomic classification.</title>
        <authorList>
            <person name="Goeker M."/>
        </authorList>
    </citation>
    <scope>NUCLEOTIDE SEQUENCE [LARGE SCALE GENOMIC DNA]</scope>
    <source>
        <strain evidence="2 3">DSM 23814</strain>
    </source>
</reference>
<name>A0A4Q7VCJ2_9BURK</name>
<evidence type="ECO:0000313" key="3">
    <source>
        <dbReference type="Proteomes" id="UP000293398"/>
    </source>
</evidence>
<dbReference type="EMBL" id="SHKO01000002">
    <property type="protein sequence ID" value="RZT94596.1"/>
    <property type="molecule type" value="Genomic_DNA"/>
</dbReference>
<organism evidence="2 3">
    <name type="scientific">Advenella incenata</name>
    <dbReference type="NCBI Taxonomy" id="267800"/>
    <lineage>
        <taxon>Bacteria</taxon>
        <taxon>Pseudomonadati</taxon>
        <taxon>Pseudomonadota</taxon>
        <taxon>Betaproteobacteria</taxon>
        <taxon>Burkholderiales</taxon>
        <taxon>Alcaligenaceae</taxon>
    </lineage>
</organism>
<keyword evidence="1" id="KW-0472">Membrane</keyword>
<evidence type="ECO:0000256" key="1">
    <source>
        <dbReference type="SAM" id="Phobius"/>
    </source>
</evidence>
<dbReference type="OrthoDB" id="4244863at2"/>
<dbReference type="RefSeq" id="WP_128392747.1">
    <property type="nucleotide sequence ID" value="NZ_SHKO01000002.1"/>
</dbReference>
<dbReference type="Proteomes" id="UP000293398">
    <property type="component" value="Unassembled WGS sequence"/>
</dbReference>
<keyword evidence="3" id="KW-1185">Reference proteome</keyword>
<keyword evidence="1" id="KW-0812">Transmembrane</keyword>
<accession>A0A4Q7VCJ2</accession>
<proteinExistence type="predicted"/>
<evidence type="ECO:0000313" key="2">
    <source>
        <dbReference type="EMBL" id="RZT94596.1"/>
    </source>
</evidence>
<dbReference type="AlphaFoldDB" id="A0A4Q7VCJ2"/>
<gene>
    <name evidence="2" type="ORF">EV681_3017</name>
</gene>
<comment type="caution">
    <text evidence="2">The sequence shown here is derived from an EMBL/GenBank/DDBJ whole genome shotgun (WGS) entry which is preliminary data.</text>
</comment>